<name>A0A8J2NTW3_9HEXA</name>
<reference evidence="3" key="1">
    <citation type="submission" date="2021-06" db="EMBL/GenBank/DDBJ databases">
        <authorList>
            <person name="Hodson N. C."/>
            <person name="Mongue J. A."/>
            <person name="Jaron S. K."/>
        </authorList>
    </citation>
    <scope>NUCLEOTIDE SEQUENCE</scope>
</reference>
<keyword evidence="2" id="KW-0472">Membrane</keyword>
<feature type="transmembrane region" description="Helical" evidence="2">
    <location>
        <begin position="89"/>
        <end position="108"/>
    </location>
</feature>
<evidence type="ECO:0000256" key="2">
    <source>
        <dbReference type="SAM" id="Phobius"/>
    </source>
</evidence>
<gene>
    <name evidence="3" type="ORF">AFUS01_LOCUS14879</name>
</gene>
<keyword evidence="4" id="KW-1185">Reference proteome</keyword>
<keyword evidence="2" id="KW-0812">Transmembrane</keyword>
<accession>A0A8J2NTW3</accession>
<protein>
    <submittedName>
        <fullName evidence="3">Uncharacterized protein</fullName>
    </submittedName>
</protein>
<evidence type="ECO:0000313" key="3">
    <source>
        <dbReference type="EMBL" id="CAG7725943.1"/>
    </source>
</evidence>
<feature type="region of interest" description="Disordered" evidence="1">
    <location>
        <begin position="185"/>
        <end position="210"/>
    </location>
</feature>
<evidence type="ECO:0000313" key="4">
    <source>
        <dbReference type="Proteomes" id="UP000708208"/>
    </source>
</evidence>
<organism evidence="3 4">
    <name type="scientific">Allacma fusca</name>
    <dbReference type="NCBI Taxonomy" id="39272"/>
    <lineage>
        <taxon>Eukaryota</taxon>
        <taxon>Metazoa</taxon>
        <taxon>Ecdysozoa</taxon>
        <taxon>Arthropoda</taxon>
        <taxon>Hexapoda</taxon>
        <taxon>Collembola</taxon>
        <taxon>Symphypleona</taxon>
        <taxon>Sminthuridae</taxon>
        <taxon>Allacma</taxon>
    </lineage>
</organism>
<dbReference type="AlphaFoldDB" id="A0A8J2NTW3"/>
<keyword evidence="2" id="KW-1133">Transmembrane helix</keyword>
<comment type="caution">
    <text evidence="3">The sequence shown here is derived from an EMBL/GenBank/DDBJ whole genome shotgun (WGS) entry which is preliminary data.</text>
</comment>
<evidence type="ECO:0000256" key="1">
    <source>
        <dbReference type="SAM" id="MobiDB-lite"/>
    </source>
</evidence>
<proteinExistence type="predicted"/>
<dbReference type="Proteomes" id="UP000708208">
    <property type="component" value="Unassembled WGS sequence"/>
</dbReference>
<dbReference type="EMBL" id="CAJVCH010128697">
    <property type="protein sequence ID" value="CAG7725943.1"/>
    <property type="molecule type" value="Genomic_DNA"/>
</dbReference>
<sequence>MLGIVPETFDEESDSDIKYYGGDSVEEFLQQCKDAKTCEECPLVFKNSRSLQTFNNTCDALAEYNFQKLKLAQYHIKSKKDNVSDYKAAALYLLIYVICVVFGIYLIVVRHFRIRTLWDKYAHDPTQGMRSFHYERMLFKFDYQDPGANPEDLTGYEDWELYHSSEDEAGHKHLNAMGTIGPEQATLKKKKDAEQAAKRERKSSRFWPWDDPSYDFSKVPYREGLRRDLDDWKGDDDYHFTSNI</sequence>